<accession>Q73C79</accession>
<dbReference type="Pfam" id="PF14149">
    <property type="entry name" value="YhfH"/>
    <property type="match status" value="1"/>
</dbReference>
<evidence type="ECO:0008006" key="3">
    <source>
        <dbReference type="Google" id="ProtNLM"/>
    </source>
</evidence>
<dbReference type="KEGG" id="bca:BCE_1187"/>
<sequence length="63" mass="7279">MLTFVFCTNTMIVRNGNGGIDMIDQPMEFFRNLPTKTCAHCGKEIDEQHEAYHNKCDDCVHEE</sequence>
<evidence type="ECO:0000313" key="1">
    <source>
        <dbReference type="EMBL" id="AAS40117.1"/>
    </source>
</evidence>
<gene>
    <name evidence="1" type="ordered locus">BCE_1187</name>
</gene>
<name>Q73C79_BACC1</name>
<dbReference type="AlphaFoldDB" id="Q73C79"/>
<protein>
    <recommendedName>
        <fullName evidence="3">YhfH family protein</fullName>
    </recommendedName>
</protein>
<dbReference type="EMBL" id="AE017194">
    <property type="protein sequence ID" value="AAS40117.1"/>
    <property type="molecule type" value="Genomic_DNA"/>
</dbReference>
<dbReference type="HOGENOM" id="CLU_213663_0_0_9"/>
<dbReference type="InterPro" id="IPR025432">
    <property type="entry name" value="YhfH-like"/>
</dbReference>
<reference evidence="1 2" key="1">
    <citation type="journal article" date="2004" name="Nucleic Acids Res.">
        <title>The genome sequence of Bacillus cereus ATCC 10987 reveals metabolic adaptations and a large plasmid related to Bacillus anthracis pXO1.</title>
        <authorList>
            <person name="Rasko D.A."/>
            <person name="Ravel J."/>
            <person name="Okstad O.A."/>
            <person name="Helgason E."/>
            <person name="Cer R.Z."/>
            <person name="Jiang L."/>
            <person name="Shores K.A."/>
            <person name="Fouts D.E."/>
            <person name="Tourasse N.J."/>
            <person name="Angiuoli S.V."/>
            <person name="Kolonay J."/>
            <person name="Nelson W.C."/>
            <person name="Kolsto A.-B."/>
            <person name="Fraser C.M."/>
            <person name="Read T.D."/>
        </authorList>
    </citation>
    <scope>NUCLEOTIDE SEQUENCE [LARGE SCALE GENOMIC DNA]</scope>
    <source>
        <strain evidence="2">ATCC 10987 / NRS 248</strain>
    </source>
</reference>
<evidence type="ECO:0000313" key="2">
    <source>
        <dbReference type="Proteomes" id="UP000002527"/>
    </source>
</evidence>
<proteinExistence type="predicted"/>
<dbReference type="Proteomes" id="UP000002527">
    <property type="component" value="Chromosome"/>
</dbReference>
<organism evidence="1 2">
    <name type="scientific">Bacillus cereus (strain ATCC 10987 / NRS 248)</name>
    <dbReference type="NCBI Taxonomy" id="222523"/>
    <lineage>
        <taxon>Bacteria</taxon>
        <taxon>Bacillati</taxon>
        <taxon>Bacillota</taxon>
        <taxon>Bacilli</taxon>
        <taxon>Bacillales</taxon>
        <taxon>Bacillaceae</taxon>
        <taxon>Bacillus</taxon>
        <taxon>Bacillus cereus group</taxon>
    </lineage>
</organism>